<sequence length="59" mass="6468">MSRPIDSKVLQNVSECDDCPTGIGAQHPNTMQQGPQPIVTIWVAIAPPRCIVWIDAIRV</sequence>
<dbReference type="EMBL" id="LN899824">
    <property type="protein sequence ID" value="CUV27715.1"/>
    <property type="molecule type" value="Genomic_DNA"/>
</dbReference>
<gene>
    <name evidence="1" type="ORF">RUN1985_v1_100044</name>
</gene>
<organism evidence="1">
    <name type="scientific">Ralstonia solanacearum</name>
    <name type="common">Pseudomonas solanacearum</name>
    <dbReference type="NCBI Taxonomy" id="305"/>
    <lineage>
        <taxon>Bacteria</taxon>
        <taxon>Pseudomonadati</taxon>
        <taxon>Pseudomonadota</taxon>
        <taxon>Betaproteobacteria</taxon>
        <taxon>Burkholderiales</taxon>
        <taxon>Burkholderiaceae</taxon>
        <taxon>Ralstonia</taxon>
        <taxon>Ralstonia solanacearum species complex</taxon>
    </lineage>
</organism>
<name>A0A0S4UZI1_RALSL</name>
<evidence type="ECO:0000313" key="1">
    <source>
        <dbReference type="EMBL" id="CUV27715.1"/>
    </source>
</evidence>
<reference evidence="1" key="1">
    <citation type="submission" date="2015-10" db="EMBL/GenBank/DDBJ databases">
        <authorList>
            <person name="Gilbert D.G."/>
        </authorList>
    </citation>
    <scope>NUCLEOTIDE SEQUENCE</scope>
    <source>
        <strain evidence="1">Phyl III-seqv23</strain>
    </source>
</reference>
<proteinExistence type="predicted"/>
<protein>
    <submittedName>
        <fullName evidence="1">Uncharacterized protein</fullName>
    </submittedName>
</protein>
<dbReference type="AlphaFoldDB" id="A0A0S4UZI1"/>
<accession>A0A0S4UZI1</accession>